<dbReference type="AlphaFoldDB" id="W0F1A8"/>
<evidence type="ECO:0000256" key="3">
    <source>
        <dbReference type="ARBA" id="ARBA00022729"/>
    </source>
</evidence>
<sequence length="501" mass="56679">MQLFKNSRIKFLSLLLMLVSAVSCNKFLDLKPEDGIIRQNFWKTKEQVAAAVNGCYASLLGGGSDAPIPEYLFLWGELRADMLTPSVGVASNELDIINTNILETNSITNWRSIYRTINYCNTVLDFAPDVLKNDQTFTRQALDAYLGEVKALRALLYFYLVRSFRDVPLVLKSTSSDDQLQQLSKSTGADVLNQIVKDLSEAEVTTPLTFNNNDFDKGRITRYTVNAIQADVYLWMEKYPEAIAACDKVINSGKYGLLAGNSSWFARLFVNGNSNEGIFEVQFDDQKLNSFYTMFRSRPRFVASGLVTDPDVGIYQADIIDPTHKDIRGDGAAARFADGLIWKYIGVDNDNLRTAEASFAHWIVYRYADILLMKAEALALTGKGQDALDLINRIRQRANALPSTEQSVDPGDTEGLCDYILAERAREFAFEGKRWYDLLRHAKRNNYKRLDILLNMVSSTVPGNLQQSAIAKFKDPNSHYFPIYQYELQTDKNLVQNPFYK</sequence>
<keyword evidence="10" id="KW-1185">Reference proteome</keyword>
<keyword evidence="5" id="KW-0998">Cell outer membrane</keyword>
<dbReference type="KEGG" id="nso:NIASO_08085"/>
<reference evidence="9 10" key="1">
    <citation type="submission" date="2013-12" db="EMBL/GenBank/DDBJ databases">
        <authorList>
            <consortium name="DOE Joint Genome Institute"/>
            <person name="Eisen J."/>
            <person name="Huntemann M."/>
            <person name="Han J."/>
            <person name="Chen A."/>
            <person name="Kyrpides N."/>
            <person name="Mavromatis K."/>
            <person name="Markowitz V."/>
            <person name="Palaniappan K."/>
            <person name="Ivanova N."/>
            <person name="Schaumberg A."/>
            <person name="Pati A."/>
            <person name="Liolios K."/>
            <person name="Nordberg H.P."/>
            <person name="Cantor M.N."/>
            <person name="Hua S.X."/>
            <person name="Woyke T."/>
        </authorList>
    </citation>
    <scope>NUCLEOTIDE SEQUENCE [LARGE SCALE GENOMIC DNA]</scope>
    <source>
        <strain evidence="10">DSM 19437</strain>
    </source>
</reference>
<evidence type="ECO:0000313" key="10">
    <source>
        <dbReference type="Proteomes" id="UP000003586"/>
    </source>
</evidence>
<dbReference type="OrthoDB" id="1035036at2"/>
<dbReference type="InterPro" id="IPR033985">
    <property type="entry name" value="SusD-like_N"/>
</dbReference>
<proteinExistence type="inferred from homology"/>
<comment type="subcellular location">
    <subcellularLocation>
        <location evidence="1">Cell outer membrane</location>
    </subcellularLocation>
</comment>
<evidence type="ECO:0000259" key="8">
    <source>
        <dbReference type="Pfam" id="PF14322"/>
    </source>
</evidence>
<dbReference type="Pfam" id="PF14322">
    <property type="entry name" value="SusD-like_3"/>
    <property type="match status" value="1"/>
</dbReference>
<dbReference type="Proteomes" id="UP000003586">
    <property type="component" value="Chromosome"/>
</dbReference>
<feature type="domain" description="SusD-like N-terminal" evidence="8">
    <location>
        <begin position="98"/>
        <end position="234"/>
    </location>
</feature>
<dbReference type="STRING" id="929713.NIASO_08085"/>
<dbReference type="GO" id="GO:0009279">
    <property type="term" value="C:cell outer membrane"/>
    <property type="evidence" value="ECO:0007669"/>
    <property type="project" value="UniProtKB-SubCell"/>
</dbReference>
<dbReference type="Gene3D" id="1.25.40.390">
    <property type="match status" value="1"/>
</dbReference>
<evidence type="ECO:0000256" key="6">
    <source>
        <dbReference type="SAM" id="SignalP"/>
    </source>
</evidence>
<evidence type="ECO:0000256" key="2">
    <source>
        <dbReference type="ARBA" id="ARBA00006275"/>
    </source>
</evidence>
<dbReference type="InterPro" id="IPR012944">
    <property type="entry name" value="SusD_RagB_dom"/>
</dbReference>
<keyword evidence="3 6" id="KW-0732">Signal</keyword>
<evidence type="ECO:0000256" key="4">
    <source>
        <dbReference type="ARBA" id="ARBA00023136"/>
    </source>
</evidence>
<feature type="chain" id="PRO_5004788509" evidence="6">
    <location>
        <begin position="26"/>
        <end position="501"/>
    </location>
</feature>
<accession>W0F1A8</accession>
<dbReference type="eggNOG" id="COG0561">
    <property type="taxonomic scope" value="Bacteria"/>
</dbReference>
<evidence type="ECO:0000256" key="1">
    <source>
        <dbReference type="ARBA" id="ARBA00004442"/>
    </source>
</evidence>
<feature type="signal peptide" evidence="6">
    <location>
        <begin position="1"/>
        <end position="25"/>
    </location>
</feature>
<gene>
    <name evidence="9" type="ORF">NIASO_08085</name>
</gene>
<keyword evidence="4" id="KW-0472">Membrane</keyword>
<dbReference type="HOGENOM" id="CLU_015553_1_3_10"/>
<feature type="domain" description="RagB/SusD" evidence="7">
    <location>
        <begin position="347"/>
        <end position="500"/>
    </location>
</feature>
<dbReference type="SUPFAM" id="SSF48452">
    <property type="entry name" value="TPR-like"/>
    <property type="match status" value="1"/>
</dbReference>
<organism evidence="9 10">
    <name type="scientific">Niabella soli DSM 19437</name>
    <dbReference type="NCBI Taxonomy" id="929713"/>
    <lineage>
        <taxon>Bacteria</taxon>
        <taxon>Pseudomonadati</taxon>
        <taxon>Bacteroidota</taxon>
        <taxon>Chitinophagia</taxon>
        <taxon>Chitinophagales</taxon>
        <taxon>Chitinophagaceae</taxon>
        <taxon>Niabella</taxon>
    </lineage>
</organism>
<dbReference type="RefSeq" id="WP_008584728.1">
    <property type="nucleotide sequence ID" value="NZ_CP007035.1"/>
</dbReference>
<dbReference type="Pfam" id="PF07980">
    <property type="entry name" value="SusD_RagB"/>
    <property type="match status" value="1"/>
</dbReference>
<name>W0F1A8_9BACT</name>
<evidence type="ECO:0000256" key="5">
    <source>
        <dbReference type="ARBA" id="ARBA00023237"/>
    </source>
</evidence>
<evidence type="ECO:0000259" key="7">
    <source>
        <dbReference type="Pfam" id="PF07980"/>
    </source>
</evidence>
<dbReference type="InterPro" id="IPR011990">
    <property type="entry name" value="TPR-like_helical_dom_sf"/>
</dbReference>
<protein>
    <submittedName>
        <fullName evidence="9">Membrane protein</fullName>
    </submittedName>
</protein>
<dbReference type="EMBL" id="CP007035">
    <property type="protein sequence ID" value="AHF15131.1"/>
    <property type="molecule type" value="Genomic_DNA"/>
</dbReference>
<evidence type="ECO:0000313" key="9">
    <source>
        <dbReference type="EMBL" id="AHF15131.1"/>
    </source>
</evidence>
<dbReference type="CDD" id="cd08977">
    <property type="entry name" value="SusD"/>
    <property type="match status" value="1"/>
</dbReference>
<dbReference type="PROSITE" id="PS51257">
    <property type="entry name" value="PROKAR_LIPOPROTEIN"/>
    <property type="match status" value="1"/>
</dbReference>
<comment type="similarity">
    <text evidence="2">Belongs to the SusD family.</text>
</comment>